<dbReference type="AlphaFoldDB" id="A0A382FSP4"/>
<protein>
    <recommendedName>
        <fullName evidence="2">S-layer family protein</fullName>
    </recommendedName>
</protein>
<proteinExistence type="predicted"/>
<evidence type="ECO:0008006" key="2">
    <source>
        <dbReference type="Google" id="ProtNLM"/>
    </source>
</evidence>
<organism evidence="1">
    <name type="scientific">marine metagenome</name>
    <dbReference type="NCBI Taxonomy" id="408172"/>
    <lineage>
        <taxon>unclassified sequences</taxon>
        <taxon>metagenomes</taxon>
        <taxon>ecological metagenomes</taxon>
    </lineage>
</organism>
<sequence length="517" mass="50606">NDRTLTLTSGTGAAMTFGDAIGSAQPLAGLTITQSDGVTFNSTLDITDGSPGTLTVTDTEDGSDIIFNGAVTLEAVSFAAAGYDLVFNGSGNTFANATTFQNTGTLNLGNASGDTFVFDAGLTESTTGTVTLAGSIDSTNDDITFGAITLATATTIDTNATDTTGDIIIGAVTGSNNSLTLDTTTSTGSADITFNGDINLGTGALTVTGDVVLGANVSVTATPSSGIGIRFNDAINADSASSNDRTLTLNAGTAATIFALGNVGASEALAGLTVTQSNDASFTGSVDVSDSNSGTITLTDTTDGADITFSGAVTADTFTTAAQGYDIFLNGDATFANAVTFQNTGTLDLGDATSDTLTFNGGLTESTSGTVTIDGAIVSSDDAITFGAINLGQDLSVTSAGGAITIGAITSSSARDVTITSSGGSTNTVTLSTLSGGNMNTIAVTGSTSVTLNGNITTNNSSGNSVTITGTTINTGAITIDTNNTSNDGAINLVGSVAGSNNNLALDSGGAEITLSG</sequence>
<dbReference type="EMBL" id="UINC01051340">
    <property type="protein sequence ID" value="SVB65384.1"/>
    <property type="molecule type" value="Genomic_DNA"/>
</dbReference>
<gene>
    <name evidence="1" type="ORF">METZ01_LOCUS218238</name>
</gene>
<name>A0A382FSP4_9ZZZZ</name>
<evidence type="ECO:0000313" key="1">
    <source>
        <dbReference type="EMBL" id="SVB65384.1"/>
    </source>
</evidence>
<feature type="non-terminal residue" evidence="1">
    <location>
        <position position="517"/>
    </location>
</feature>
<feature type="non-terminal residue" evidence="1">
    <location>
        <position position="1"/>
    </location>
</feature>
<reference evidence="1" key="1">
    <citation type="submission" date="2018-05" db="EMBL/GenBank/DDBJ databases">
        <authorList>
            <person name="Lanie J.A."/>
            <person name="Ng W.-L."/>
            <person name="Kazmierczak K.M."/>
            <person name="Andrzejewski T.M."/>
            <person name="Davidsen T.M."/>
            <person name="Wayne K.J."/>
            <person name="Tettelin H."/>
            <person name="Glass J.I."/>
            <person name="Rusch D."/>
            <person name="Podicherti R."/>
            <person name="Tsui H.-C.T."/>
            <person name="Winkler M.E."/>
        </authorList>
    </citation>
    <scope>NUCLEOTIDE SEQUENCE</scope>
</reference>
<accession>A0A382FSP4</accession>